<evidence type="ECO:0000313" key="2">
    <source>
        <dbReference type="Proteomes" id="UP000002288"/>
    </source>
</evidence>
<dbReference type="Proteomes" id="UP000002288">
    <property type="component" value="Segment"/>
</dbReference>
<accession>A4JWV2</accession>
<organism evidence="1 2">
    <name type="scientific">Burkholderia phage phiE12-2</name>
    <dbReference type="NCBI Taxonomy" id="2881401"/>
    <lineage>
        <taxon>Viruses</taxon>
        <taxon>Duplodnaviria</taxon>
        <taxon>Heunggongvirae</taxon>
        <taxon>Uroviricota</taxon>
        <taxon>Caudoviricetes</taxon>
        <taxon>Peduoviridae</taxon>
        <taxon>Duodecimduovirus</taxon>
        <taxon>Duodecimduovirus phiE122</taxon>
    </lineage>
</organism>
<protein>
    <submittedName>
        <fullName evidence="1">Gp7, putative addiction module killer protein</fullName>
    </submittedName>
</protein>
<sequence length="173" mass="18902">MPTEPGGKGDMATAGTLTRRVLAARFEFAQKRRGTDAPPAAAVDTAIRRSHQRVELASRCETAVAGLSLMGYNSRMFKVLTTPQFDKWLDGLRDPVGSAAINLRIERAKLGNLGQWRAVGDGVNEMKIDVGPGYRAYFVRREKIIVVVLCGGDKSTQKKDIKLAKQIAGELED</sequence>
<dbReference type="NCBIfam" id="TIGR02683">
    <property type="entry name" value="upstrm_HI1419"/>
    <property type="match status" value="1"/>
</dbReference>
<dbReference type="PANTHER" id="PTHR41791:SF1">
    <property type="entry name" value="SSL7039 PROTEIN"/>
    <property type="match status" value="1"/>
</dbReference>
<dbReference type="PANTHER" id="PTHR41791">
    <property type="entry name" value="SSL7039 PROTEIN"/>
    <property type="match status" value="1"/>
</dbReference>
<keyword evidence="2" id="KW-1185">Reference proteome</keyword>
<name>A4JWV2_9CAUD</name>
<dbReference type="KEGG" id="vg:4960657"/>
<proteinExistence type="predicted"/>
<dbReference type="InterPro" id="IPR014056">
    <property type="entry name" value="TypeIITA-like_toxin_pred"/>
</dbReference>
<evidence type="ECO:0000313" key="1">
    <source>
        <dbReference type="EMBL" id="ABO60751.1"/>
    </source>
</evidence>
<reference evidence="1 2" key="1">
    <citation type="submission" date="2007-03" db="EMBL/GenBank/DDBJ databases">
        <authorList>
            <person name="DeShazer D."/>
            <person name="Ronning C.M."/>
            <person name="Brinkac L.M."/>
            <person name="Nierman W.C."/>
        </authorList>
    </citation>
    <scope>NUCLEOTIDE SEQUENCE [LARGE SCALE GENOMIC DNA]</scope>
</reference>
<dbReference type="RefSeq" id="YP_001111157.1">
    <property type="nucleotide sequence ID" value="NC_009236.1"/>
</dbReference>
<dbReference type="EMBL" id="CP000624">
    <property type="protein sequence ID" value="ABO60751.1"/>
    <property type="molecule type" value="Genomic_DNA"/>
</dbReference>
<dbReference type="GeneID" id="4960657"/>
<dbReference type="OrthoDB" id="37466at10239"/>
<gene>
    <name evidence="1" type="ORF">BPSphiE122_0007</name>
</gene>